<comment type="caution">
    <text evidence="2">The sequence shown here is derived from an EMBL/GenBank/DDBJ whole genome shotgun (WGS) entry which is preliminary data.</text>
</comment>
<sequence length="219" mass="24965">MKTTLLAMLEDSEIRATLRGLFGIEEKEKEIKELKEEVAAQKVIITEQNDRLSELEQYSRRNCLNFTGIPEARDENAVQLAIDVAKMANVKLDRVDIDRAHRVGRPRASAPGQAPPPPRPLIVKYVSYLKREAVWFGRKELRSAKPPRGSSLTEGTMKNVFVQENLTKKNQEIMYQARQLKRQGKLWAAWSDGCVLKVKKSQQSATVRLSSKEDLSQFQ</sequence>
<dbReference type="InterPro" id="IPR004244">
    <property type="entry name" value="Transposase_22"/>
</dbReference>
<protein>
    <submittedName>
        <fullName evidence="2">Uncharacterized protein</fullName>
    </submittedName>
</protein>
<dbReference type="Gene3D" id="3.30.70.1820">
    <property type="entry name" value="L1 transposable element, RRM domain"/>
    <property type="match status" value="1"/>
</dbReference>
<reference evidence="2 3" key="1">
    <citation type="submission" date="2019-07" db="EMBL/GenBank/DDBJ databases">
        <title>Draft genome assembly of a fouling barnacle, Amphibalanus amphitrite (Darwin, 1854): The first reference genome for Thecostraca.</title>
        <authorList>
            <person name="Kim W."/>
        </authorList>
    </citation>
    <scope>NUCLEOTIDE SEQUENCE [LARGE SCALE GENOMIC DNA]</scope>
    <source>
        <strain evidence="2">SNU_AA5</strain>
        <tissue evidence="2">Soma without cirri and trophi</tissue>
    </source>
</reference>
<keyword evidence="1" id="KW-0175">Coiled coil</keyword>
<evidence type="ECO:0000313" key="3">
    <source>
        <dbReference type="Proteomes" id="UP000440578"/>
    </source>
</evidence>
<dbReference type="OrthoDB" id="10066957at2759"/>
<accession>A0A6A4X7U2</accession>
<feature type="coiled-coil region" evidence="1">
    <location>
        <begin position="24"/>
        <end position="51"/>
    </location>
</feature>
<gene>
    <name evidence="2" type="ORF">FJT64_015193</name>
</gene>
<dbReference type="EMBL" id="VIIS01000031">
    <property type="protein sequence ID" value="KAF0314313.1"/>
    <property type="molecule type" value="Genomic_DNA"/>
</dbReference>
<dbReference type="Proteomes" id="UP000440578">
    <property type="component" value="Unassembled WGS sequence"/>
</dbReference>
<keyword evidence="3" id="KW-1185">Reference proteome</keyword>
<evidence type="ECO:0000256" key="1">
    <source>
        <dbReference type="SAM" id="Coils"/>
    </source>
</evidence>
<organism evidence="2 3">
    <name type="scientific">Amphibalanus amphitrite</name>
    <name type="common">Striped barnacle</name>
    <name type="synonym">Balanus amphitrite</name>
    <dbReference type="NCBI Taxonomy" id="1232801"/>
    <lineage>
        <taxon>Eukaryota</taxon>
        <taxon>Metazoa</taxon>
        <taxon>Ecdysozoa</taxon>
        <taxon>Arthropoda</taxon>
        <taxon>Crustacea</taxon>
        <taxon>Multicrustacea</taxon>
        <taxon>Cirripedia</taxon>
        <taxon>Thoracica</taxon>
        <taxon>Thoracicalcarea</taxon>
        <taxon>Balanomorpha</taxon>
        <taxon>Balanoidea</taxon>
        <taxon>Balanidae</taxon>
        <taxon>Amphibalaninae</taxon>
        <taxon>Amphibalanus</taxon>
    </lineage>
</organism>
<dbReference type="PANTHER" id="PTHR11505">
    <property type="entry name" value="L1 TRANSPOSABLE ELEMENT-RELATED"/>
    <property type="match status" value="1"/>
</dbReference>
<proteinExistence type="predicted"/>
<dbReference type="AlphaFoldDB" id="A0A6A4X7U2"/>
<name>A0A6A4X7U2_AMPAM</name>
<evidence type="ECO:0000313" key="2">
    <source>
        <dbReference type="EMBL" id="KAF0314313.1"/>
    </source>
</evidence>